<evidence type="ECO:0000313" key="2">
    <source>
        <dbReference type="Proteomes" id="UP000830395"/>
    </source>
</evidence>
<gene>
    <name evidence="1" type="ORF">PDJAM_G00236660</name>
</gene>
<comment type="caution">
    <text evidence="1">The sequence shown here is derived from an EMBL/GenBank/DDBJ whole genome shotgun (WGS) entry which is preliminary data.</text>
</comment>
<protein>
    <submittedName>
        <fullName evidence="1">Uncharacterized protein</fullName>
    </submittedName>
</protein>
<dbReference type="Proteomes" id="UP000830395">
    <property type="component" value="Chromosome 7"/>
</dbReference>
<dbReference type="EMBL" id="CM040981">
    <property type="protein sequence ID" value="MCJ8734523.1"/>
    <property type="molecule type" value="Genomic_DNA"/>
</dbReference>
<evidence type="ECO:0000313" key="1">
    <source>
        <dbReference type="EMBL" id="MCJ8734523.1"/>
    </source>
</evidence>
<accession>A0ACC5YG10</accession>
<proteinExistence type="predicted"/>
<organism evidence="1 2">
    <name type="scientific">Pangasius djambal</name>
    <dbReference type="NCBI Taxonomy" id="1691987"/>
    <lineage>
        <taxon>Eukaryota</taxon>
        <taxon>Metazoa</taxon>
        <taxon>Chordata</taxon>
        <taxon>Craniata</taxon>
        <taxon>Vertebrata</taxon>
        <taxon>Euteleostomi</taxon>
        <taxon>Actinopterygii</taxon>
        <taxon>Neopterygii</taxon>
        <taxon>Teleostei</taxon>
        <taxon>Ostariophysi</taxon>
        <taxon>Siluriformes</taxon>
        <taxon>Pangasiidae</taxon>
        <taxon>Pangasius</taxon>
    </lineage>
</organism>
<reference evidence="1" key="1">
    <citation type="submission" date="2020-02" db="EMBL/GenBank/DDBJ databases">
        <title>Genome sequencing of the panga catfish, Pangasius djambal.</title>
        <authorList>
            <person name="Wen M."/>
            <person name="Zahm M."/>
            <person name="Roques C."/>
            <person name="Cabau C."/>
            <person name="Klopp C."/>
            <person name="Donnadieu C."/>
            <person name="Jouanno E."/>
            <person name="Avarre J.-C."/>
            <person name="Campet M."/>
            <person name="Ha T."/>
            <person name="Dugue R."/>
            <person name="Lampietro C."/>
            <person name="Louis A."/>
            <person name="Herpin A."/>
            <person name="Echchiki A."/>
            <person name="Berthelot C."/>
            <person name="Parey E."/>
            <person name="Roest-Crollius H."/>
            <person name="Braasch I."/>
            <person name="Postlethwait J.H."/>
            <person name="Bobe J."/>
            <person name="Montfort J."/>
            <person name="Bouchez O."/>
            <person name="Begum T."/>
            <person name="Schartl M."/>
            <person name="Gustiano R."/>
            <person name="Guiguen Y."/>
        </authorList>
    </citation>
    <scope>NUCLEOTIDE SEQUENCE</scope>
    <source>
        <strain evidence="1">Pdj_M5554</strain>
    </source>
</reference>
<keyword evidence="2" id="KW-1185">Reference proteome</keyword>
<sequence length="537" mass="58851">MDTHLPTLFLLMLLNFSTYSGFLIRHTSKGVCVTVQGGVVVVLRICDVKNPSQDWTWTADRKLKHTHSAVCLWVNTSLGVPSHARLLKTCPCNSAPAWKCYDEFGTFGLEMLPLYLQKQGNRAVVRPEPKHSNWTRYTDHKVELTHLCSNTGPSTAATTKGVITTVKIPVTAHNTVRTRTKRTGTTGTFNNNKLTHTLESGLLNMEKQEAISVTQLPSEIRNLMSNVTAVSDFLQDTRRSMEATSEFTRNPTERRNVVTSHPAMDEATRFRSPTASNPSNSLNSSNSSSNYSSTASVFSTSIPEISAQMFSAAETQTDIKPVKHTTTRSPTTPTTTVTSTTFTTSTTPQLETTEEKVRCVVNQTEAIINTYSSVIKFRSAGQFCVFTLINRETGSQLTNCSQIQTHSSRFTCEVSDLKPGTVYHFGIISQTDGEHFDISLQTAPSAVSSLSVSASSTSIRVSWQPGPGHREAFWVTLSREDALVQNLMFKSTVTSCTLDGLSPGALYTVTVVTEAVGKQQNATKDIRTGDDALPPIL</sequence>
<name>A0ACC5YG10_9TELE</name>